<protein>
    <submittedName>
        <fullName evidence="2">Uncharacterized protein</fullName>
    </submittedName>
</protein>
<sequence>MTRKHMERATTLMKTRQSIPSKDRASLKEQRKRLKL</sequence>
<accession>A0A103XW02</accession>
<name>A0A103XW02_CYNCS</name>
<feature type="region of interest" description="Disordered" evidence="1">
    <location>
        <begin position="1"/>
        <end position="36"/>
    </location>
</feature>
<reference evidence="2 3" key="1">
    <citation type="journal article" date="2016" name="Sci. Rep.">
        <title>The genome sequence of the outbreeding globe artichoke constructed de novo incorporating a phase-aware low-pass sequencing strategy of F1 progeny.</title>
        <authorList>
            <person name="Scaglione D."/>
            <person name="Reyes-Chin-Wo S."/>
            <person name="Acquadro A."/>
            <person name="Froenicke L."/>
            <person name="Portis E."/>
            <person name="Beitel C."/>
            <person name="Tirone M."/>
            <person name="Mauro R."/>
            <person name="Lo Monaco A."/>
            <person name="Mauromicale G."/>
            <person name="Faccioli P."/>
            <person name="Cattivelli L."/>
            <person name="Rieseberg L."/>
            <person name="Michelmore R."/>
            <person name="Lanteri S."/>
        </authorList>
    </citation>
    <scope>NUCLEOTIDE SEQUENCE [LARGE SCALE GENOMIC DNA]</scope>
    <source>
        <strain evidence="2">2C</strain>
    </source>
</reference>
<gene>
    <name evidence="2" type="ORF">Ccrd_023841</name>
</gene>
<dbReference type="Gramene" id="KVH97923">
    <property type="protein sequence ID" value="KVH97923"/>
    <property type="gene ID" value="Ccrd_023841"/>
</dbReference>
<comment type="caution">
    <text evidence="2">The sequence shown here is derived from an EMBL/GenBank/DDBJ whole genome shotgun (WGS) entry which is preliminary data.</text>
</comment>
<organism evidence="2 3">
    <name type="scientific">Cynara cardunculus var. scolymus</name>
    <name type="common">Globe artichoke</name>
    <name type="synonym">Cynara scolymus</name>
    <dbReference type="NCBI Taxonomy" id="59895"/>
    <lineage>
        <taxon>Eukaryota</taxon>
        <taxon>Viridiplantae</taxon>
        <taxon>Streptophyta</taxon>
        <taxon>Embryophyta</taxon>
        <taxon>Tracheophyta</taxon>
        <taxon>Spermatophyta</taxon>
        <taxon>Magnoliopsida</taxon>
        <taxon>eudicotyledons</taxon>
        <taxon>Gunneridae</taxon>
        <taxon>Pentapetalae</taxon>
        <taxon>asterids</taxon>
        <taxon>campanulids</taxon>
        <taxon>Asterales</taxon>
        <taxon>Asteraceae</taxon>
        <taxon>Carduoideae</taxon>
        <taxon>Cardueae</taxon>
        <taxon>Carduinae</taxon>
        <taxon>Cynara</taxon>
    </lineage>
</organism>
<keyword evidence="3" id="KW-1185">Reference proteome</keyword>
<evidence type="ECO:0000256" key="1">
    <source>
        <dbReference type="SAM" id="MobiDB-lite"/>
    </source>
</evidence>
<dbReference type="Proteomes" id="UP000243975">
    <property type="component" value="Unassembled WGS sequence"/>
</dbReference>
<proteinExistence type="predicted"/>
<dbReference type="EMBL" id="LEKV01003815">
    <property type="protein sequence ID" value="KVH97923.1"/>
    <property type="molecule type" value="Genomic_DNA"/>
</dbReference>
<evidence type="ECO:0000313" key="3">
    <source>
        <dbReference type="Proteomes" id="UP000243975"/>
    </source>
</evidence>
<dbReference type="AlphaFoldDB" id="A0A103XW02"/>
<evidence type="ECO:0000313" key="2">
    <source>
        <dbReference type="EMBL" id="KVH97923.1"/>
    </source>
</evidence>